<keyword evidence="1" id="KW-0378">Hydrolase</keyword>
<accession>A0A6L2LTR4</accession>
<dbReference type="GO" id="GO:0005524">
    <property type="term" value="F:ATP binding"/>
    <property type="evidence" value="ECO:0007669"/>
    <property type="project" value="UniProtKB-KW"/>
</dbReference>
<evidence type="ECO:0000259" key="3">
    <source>
        <dbReference type="Pfam" id="PF14214"/>
    </source>
</evidence>
<evidence type="ECO:0000259" key="4">
    <source>
        <dbReference type="Pfam" id="PF17921"/>
    </source>
</evidence>
<evidence type="ECO:0000259" key="2">
    <source>
        <dbReference type="Pfam" id="PF05970"/>
    </source>
</evidence>
<dbReference type="Gene3D" id="3.40.50.300">
    <property type="entry name" value="P-loop containing nucleotide triphosphate hydrolases"/>
    <property type="match status" value="1"/>
</dbReference>
<comment type="catalytic activity">
    <reaction evidence="1">
        <text>ATP + H2O = ADP + phosphate + H(+)</text>
        <dbReference type="Rhea" id="RHEA:13065"/>
        <dbReference type="ChEBI" id="CHEBI:15377"/>
        <dbReference type="ChEBI" id="CHEBI:15378"/>
        <dbReference type="ChEBI" id="CHEBI:30616"/>
        <dbReference type="ChEBI" id="CHEBI:43474"/>
        <dbReference type="ChEBI" id="CHEBI:456216"/>
        <dbReference type="EC" id="5.6.2.3"/>
    </reaction>
</comment>
<dbReference type="AlphaFoldDB" id="A0A6L2LTR4"/>
<feature type="domain" description="DNA helicase Pif1-like DEAD-box helicase" evidence="2">
    <location>
        <begin position="791"/>
        <end position="887"/>
    </location>
</feature>
<dbReference type="InterPro" id="IPR027417">
    <property type="entry name" value="P-loop_NTPase"/>
</dbReference>
<dbReference type="EMBL" id="BKCJ010005154">
    <property type="protein sequence ID" value="GEU65186.1"/>
    <property type="molecule type" value="Genomic_DNA"/>
</dbReference>
<dbReference type="GO" id="GO:0043139">
    <property type="term" value="F:5'-3' DNA helicase activity"/>
    <property type="evidence" value="ECO:0007669"/>
    <property type="project" value="UniProtKB-EC"/>
</dbReference>
<dbReference type="GO" id="GO:0006281">
    <property type="term" value="P:DNA repair"/>
    <property type="evidence" value="ECO:0007669"/>
    <property type="project" value="UniProtKB-KW"/>
</dbReference>
<organism evidence="5">
    <name type="scientific">Tanacetum cinerariifolium</name>
    <name type="common">Dalmatian daisy</name>
    <name type="synonym">Chrysanthemum cinerariifolium</name>
    <dbReference type="NCBI Taxonomy" id="118510"/>
    <lineage>
        <taxon>Eukaryota</taxon>
        <taxon>Viridiplantae</taxon>
        <taxon>Streptophyta</taxon>
        <taxon>Embryophyta</taxon>
        <taxon>Tracheophyta</taxon>
        <taxon>Spermatophyta</taxon>
        <taxon>Magnoliopsida</taxon>
        <taxon>eudicotyledons</taxon>
        <taxon>Gunneridae</taxon>
        <taxon>Pentapetalae</taxon>
        <taxon>asterids</taxon>
        <taxon>campanulids</taxon>
        <taxon>Asterales</taxon>
        <taxon>Asteraceae</taxon>
        <taxon>Asteroideae</taxon>
        <taxon>Anthemideae</taxon>
        <taxon>Anthemidinae</taxon>
        <taxon>Tanacetum</taxon>
    </lineage>
</organism>
<feature type="domain" description="Helitron helicase-like" evidence="3">
    <location>
        <begin position="478"/>
        <end position="582"/>
    </location>
</feature>
<dbReference type="PANTHER" id="PTHR10492:SF96">
    <property type="entry name" value="ATP-DEPENDENT DNA HELICASE"/>
    <property type="match status" value="1"/>
</dbReference>
<dbReference type="InterPro" id="IPR010285">
    <property type="entry name" value="DNA_helicase_pif1-like_DEAD"/>
</dbReference>
<keyword evidence="1" id="KW-0227">DNA damage</keyword>
<feature type="domain" description="Integrase zinc-binding" evidence="4">
    <location>
        <begin position="146"/>
        <end position="197"/>
    </location>
</feature>
<dbReference type="PANTHER" id="PTHR10492">
    <property type="match status" value="1"/>
</dbReference>
<proteinExistence type="inferred from homology"/>
<gene>
    <name evidence="5" type="ORF">Tci_037164</name>
</gene>
<dbReference type="Pfam" id="PF17921">
    <property type="entry name" value="Integrase_H2C2"/>
    <property type="match status" value="1"/>
</dbReference>
<dbReference type="GO" id="GO:0000723">
    <property type="term" value="P:telomere maintenance"/>
    <property type="evidence" value="ECO:0007669"/>
    <property type="project" value="InterPro"/>
</dbReference>
<evidence type="ECO:0000256" key="1">
    <source>
        <dbReference type="RuleBase" id="RU363044"/>
    </source>
</evidence>
<dbReference type="Pfam" id="PF14214">
    <property type="entry name" value="Helitron_like_N"/>
    <property type="match status" value="2"/>
</dbReference>
<keyword evidence="1" id="KW-0547">Nucleotide-binding</keyword>
<keyword evidence="1 5" id="KW-0347">Helicase</keyword>
<dbReference type="EC" id="5.6.2.3" evidence="1"/>
<comment type="caution">
    <text evidence="5">The sequence shown here is derived from an EMBL/GenBank/DDBJ whole genome shotgun (WGS) entry which is preliminary data.</text>
</comment>
<feature type="domain" description="Helitron helicase-like" evidence="3">
    <location>
        <begin position="583"/>
        <end position="625"/>
    </location>
</feature>
<keyword evidence="1" id="KW-0234">DNA repair</keyword>
<dbReference type="InterPro" id="IPR041588">
    <property type="entry name" value="Integrase_H2C2"/>
</dbReference>
<dbReference type="GO" id="GO:0006310">
    <property type="term" value="P:DNA recombination"/>
    <property type="evidence" value="ECO:0007669"/>
    <property type="project" value="UniProtKB-KW"/>
</dbReference>
<keyword evidence="1" id="KW-0067">ATP-binding</keyword>
<dbReference type="InterPro" id="IPR025476">
    <property type="entry name" value="Helitron_helicase-like"/>
</dbReference>
<evidence type="ECO:0000313" key="5">
    <source>
        <dbReference type="EMBL" id="GEU65186.1"/>
    </source>
</evidence>
<dbReference type="InterPro" id="IPR043502">
    <property type="entry name" value="DNA/RNA_pol_sf"/>
</dbReference>
<dbReference type="SUPFAM" id="SSF56672">
    <property type="entry name" value="DNA/RNA polymerases"/>
    <property type="match status" value="1"/>
</dbReference>
<dbReference type="Gene3D" id="3.10.10.10">
    <property type="entry name" value="HIV Type 1 Reverse Transcriptase, subunit A, domain 1"/>
    <property type="match status" value="1"/>
</dbReference>
<dbReference type="GO" id="GO:0016787">
    <property type="term" value="F:hydrolase activity"/>
    <property type="evidence" value="ECO:0007669"/>
    <property type="project" value="UniProtKB-KW"/>
</dbReference>
<comment type="similarity">
    <text evidence="1">Belongs to the helicase family.</text>
</comment>
<dbReference type="Pfam" id="PF05970">
    <property type="entry name" value="PIF1"/>
    <property type="match status" value="1"/>
</dbReference>
<keyword evidence="1" id="KW-0233">DNA recombination</keyword>
<name>A0A6L2LTR4_TANCI</name>
<sequence>MKKGDVAEWLRHSVCNLKVMGSNPSTWQISDTGADRSFISTAFSSLIDIIPTTLGHGYDVKLADGRIIWDLSGIPPTRQVEFQIDLIPGAALVARAPYQLAPSEMKELSDQLKELSDKGFIRPSSSPWEAPVLFVKKKDGLFRMTLIMHESHKSKYSVHPGFDKMYQDMKQLYWWPNIKANITTYVSKCLTCLKVKVKRQKPSGLLVKPEIPQWKWDNITMDFVTNLPRTQSGNDTIWGLNDVISGRDYAKPNGDQPCEEECFDFMWPRISNTIVEDNLFMMVPYKKTYILEENIIESVSGINRFEPKLLNLCAAPIMDEVSDSNIHKRGCLHNVSTTSSLEESVQPETIRELGDTTSYIDLGDSDQECRHYDCLFWYNERLEGNDYDGDSHFMEHVRAYNQMFSMASFGAKIDDSDEVANRMRNFQGQDEDTLNPKIVEGLIHVLKEHNVVSGFYPDLVLKPRDGRGKGKKVSMNAYYKYRLHPRIKEFGLIFRGGHLFQQYFVAVFYAIKQSHLDWVRNHQNDLRSDYMLGLYDAVSQGDCEGIQARSKIMLPRTFTGGPRYMYGHYLDALAICMTLGNPVFEQKVDYIIKFLKYERPFGYVIAFLYTIEFQKRGLPHCHTLLWVDSSSKIMDAVEIDEYISAKIPDLVEDPRGDRLDIIVNIPEKKKTMLTEWYVYNNENTNGRHLTYLDFPFEFVWYLNSKSWRRRVVRTKKSLGRLTYIHLKSSELFYFQMLLCHHKGCKSPIEVRTVNGYVLPTYRAACIALGFLGDDKECDIALEDSTVLTSSAEGKIILAVASSGIASLLLPARRIAHSRFKLLLDLTDESLCHAKKHSQLANLLIEKDLIIWDEAPMNNRRCFEALDRTLRDLMNAPEILFGGKIVLMEVTFGKPCHGEIGEPDEDNDEDTSWITIPQQYCLTPGEPGLSKLIDFIYDDATLKAPTTSALQEKAIMCPKNDTADAVNAKILSTVESATKTYLSRDEAIPMGRETSETKLLYLMEYLNTITFPGFLPYELQLKVGSLIMPL</sequence>
<comment type="cofactor">
    <cofactor evidence="1">
        <name>Mg(2+)</name>
        <dbReference type="ChEBI" id="CHEBI:18420"/>
    </cofactor>
</comment>
<reference evidence="5" key="1">
    <citation type="journal article" date="2019" name="Sci. Rep.">
        <title>Draft genome of Tanacetum cinerariifolium, the natural source of mosquito coil.</title>
        <authorList>
            <person name="Yamashiro T."/>
            <person name="Shiraishi A."/>
            <person name="Satake H."/>
            <person name="Nakayama K."/>
        </authorList>
    </citation>
    <scope>NUCLEOTIDE SEQUENCE</scope>
</reference>
<protein>
    <recommendedName>
        <fullName evidence="1">ATP-dependent DNA helicase</fullName>
        <ecNumber evidence="1">5.6.2.3</ecNumber>
    </recommendedName>
</protein>